<proteinExistence type="predicted"/>
<gene>
    <name evidence="2" type="ORF">CB5_LOCUS14822</name>
</gene>
<evidence type="ECO:0000256" key="1">
    <source>
        <dbReference type="SAM" id="MobiDB-lite"/>
    </source>
</evidence>
<feature type="region of interest" description="Disordered" evidence="1">
    <location>
        <begin position="58"/>
        <end position="152"/>
    </location>
</feature>
<evidence type="ECO:0000313" key="2">
    <source>
        <dbReference type="EMBL" id="CAD1831611.1"/>
    </source>
</evidence>
<dbReference type="AlphaFoldDB" id="A0A6V7PLA3"/>
<organism evidence="2">
    <name type="scientific">Ananas comosus var. bracteatus</name>
    <name type="common">red pineapple</name>
    <dbReference type="NCBI Taxonomy" id="296719"/>
    <lineage>
        <taxon>Eukaryota</taxon>
        <taxon>Viridiplantae</taxon>
        <taxon>Streptophyta</taxon>
        <taxon>Embryophyta</taxon>
        <taxon>Tracheophyta</taxon>
        <taxon>Spermatophyta</taxon>
        <taxon>Magnoliopsida</taxon>
        <taxon>Liliopsida</taxon>
        <taxon>Poales</taxon>
        <taxon>Bromeliaceae</taxon>
        <taxon>Bromelioideae</taxon>
        <taxon>Ananas</taxon>
    </lineage>
</organism>
<accession>A0A6V7PLA3</accession>
<dbReference type="EMBL" id="LR862149">
    <property type="protein sequence ID" value="CAD1831611.1"/>
    <property type="molecule type" value="Genomic_DNA"/>
</dbReference>
<protein>
    <submittedName>
        <fullName evidence="2">Uncharacterized protein</fullName>
    </submittedName>
</protein>
<reference evidence="2" key="1">
    <citation type="submission" date="2020-07" db="EMBL/GenBank/DDBJ databases">
        <authorList>
            <person name="Lin J."/>
        </authorList>
    </citation>
    <scope>NUCLEOTIDE SEQUENCE</scope>
</reference>
<sequence>MTLTDLGFDARFSRKKGLLDLHIYICVVFGKLESGWFRRKSATRSDREFDVPIMLNTLAQSPPPSLSESNLGDPHPRVPSPGRAWTSGDLPRRLPPSPHAPVAAVPARPRRHLDSSRSPRTSSIHHSGSPWLRSPDLRQTPPVGRRRPERGSRAICSLRPSWACVGRGELALFPPRCRRTEPHPWHLSGLRRSLSAAPRRPSRCRSRRGTPEPELCLCEQGLLLHHHRRLPPSTIKSTGFPWSAGPDCRRRFRCRSPRLAGDELFSLFMLVARALSHITVAAIAVVTCSITVPFPSDIIVTVFVISTYDFDDLFLPGSTQDSSACAAPNGPVVVYTPHGNPLRHPIPHGRATVALLPHVQLPEGPPMPNEGGPKVKYPLAANNTKTASKCLYMSLYGSILAKLNF</sequence>
<name>A0A6V7PLA3_ANACO</name>